<dbReference type="PROSITE" id="PS00028">
    <property type="entry name" value="ZINC_FINGER_C2H2_1"/>
    <property type="match status" value="1"/>
</dbReference>
<gene>
    <name evidence="4" type="primary">LOC108560232</name>
</gene>
<name>A0ABM1MF30_NICVS</name>
<evidence type="ECO:0000259" key="2">
    <source>
        <dbReference type="PROSITE" id="PS00028"/>
    </source>
</evidence>
<keyword evidence="3" id="KW-1185">Reference proteome</keyword>
<dbReference type="InterPro" id="IPR039136">
    <property type="entry name" value="NUFIP1-like"/>
</dbReference>
<dbReference type="PANTHER" id="PTHR13309:SF0">
    <property type="entry name" value="FMR1-INTERACTING PROTEIN NUFIP1"/>
    <property type="match status" value="1"/>
</dbReference>
<feature type="compositionally biased region" description="Acidic residues" evidence="1">
    <location>
        <begin position="246"/>
        <end position="255"/>
    </location>
</feature>
<feature type="compositionally biased region" description="Pro residues" evidence="1">
    <location>
        <begin position="74"/>
        <end position="104"/>
    </location>
</feature>
<proteinExistence type="predicted"/>
<dbReference type="RefSeq" id="XP_017773180.1">
    <property type="nucleotide sequence ID" value="XM_017917691.1"/>
</dbReference>
<sequence>MLSIEETWVKNKFDDICSMGSAVENNPNNQKQISNPRNGGGGNNKKVNRRRQVGPPFIPFNPQNMRPRPGFPRMQPPGMRPMGPPPGIRPPPPSMRGIRPPPRMGPRGLPGMRPPAMGMRPPPPGMRPPPPHMMRPMMPPPSMLPPGGRHPRGFRGPRGPVQNMRRVHDGRVHKKPKKRFAQFDLDKPWVSVELKEDQKKKEELLTSAKSTGKQEVWDAYKEARDAFSKKYLAAKQEYDEQHPGEEETVEEEGGISDDNACADGPQNSDEDDHNCDEMNNYYDDCDNSNYYNDESETCFDDNTDGNSVVKDESFYCESCDREFFNTHSYSIHLSQHQTCGIDGCKFIAHEKIIAVHIRLQHSSGLYDKIRNVSTPEDIEKWIAERKKRFPSKENIEQRYKKQEEMLKRGERILDKKKRFPDKTVLAKKKPIKKKRKKNVSIKRTSLIDEKADWNGEMFPFKGTKELYAKDEDSSSASEELYDDDEWNGATTSNKQPEKVVLSNALGSIMGAYASGSESDPTETIEETPIASEPTTSVEPQDAVFEMPKQERVKKEHKGNRKRKRNVTKEEKTQVPNAAEVLSNRKYRKRRETLLEKLLSKEIKHERNVLLQCVRYVINNNFFDKPIKNIEYDHAEKPETMTCEASEPDVI</sequence>
<dbReference type="Pfam" id="PF10453">
    <property type="entry name" value="NUFIP1"/>
    <property type="match status" value="1"/>
</dbReference>
<dbReference type="Proteomes" id="UP000695000">
    <property type="component" value="Unplaced"/>
</dbReference>
<feature type="compositionally biased region" description="Low complexity" evidence="1">
    <location>
        <begin position="105"/>
        <end position="119"/>
    </location>
</feature>
<feature type="compositionally biased region" description="Basic residues" evidence="1">
    <location>
        <begin position="171"/>
        <end position="180"/>
    </location>
</feature>
<feature type="region of interest" description="Disordered" evidence="1">
    <location>
        <begin position="21"/>
        <end position="180"/>
    </location>
</feature>
<feature type="compositionally biased region" description="Basic residues" evidence="1">
    <location>
        <begin position="554"/>
        <end position="565"/>
    </location>
</feature>
<dbReference type="GeneID" id="108560232"/>
<organism evidence="3 4">
    <name type="scientific">Nicrophorus vespilloides</name>
    <name type="common">Boreal carrion beetle</name>
    <dbReference type="NCBI Taxonomy" id="110193"/>
    <lineage>
        <taxon>Eukaryota</taxon>
        <taxon>Metazoa</taxon>
        <taxon>Ecdysozoa</taxon>
        <taxon>Arthropoda</taxon>
        <taxon>Hexapoda</taxon>
        <taxon>Insecta</taxon>
        <taxon>Pterygota</taxon>
        <taxon>Neoptera</taxon>
        <taxon>Endopterygota</taxon>
        <taxon>Coleoptera</taxon>
        <taxon>Polyphaga</taxon>
        <taxon>Staphyliniformia</taxon>
        <taxon>Silphidae</taxon>
        <taxon>Nicrophorinae</taxon>
        <taxon>Nicrophorus</taxon>
    </lineage>
</organism>
<feature type="compositionally biased region" description="Pro residues" evidence="1">
    <location>
        <begin position="120"/>
        <end position="144"/>
    </location>
</feature>
<reference evidence="4" key="1">
    <citation type="submission" date="2025-08" db="UniProtKB">
        <authorList>
            <consortium name="RefSeq"/>
        </authorList>
    </citation>
    <scope>IDENTIFICATION</scope>
    <source>
        <tissue evidence="4">Whole Larva</tissue>
    </source>
</reference>
<dbReference type="PANTHER" id="PTHR13309">
    <property type="entry name" value="NUCLEAR FRAGILE X MENTAL RETARDATION PROTEIN INTERACTING PROTEIN 1"/>
    <property type="match status" value="1"/>
</dbReference>
<feature type="compositionally biased region" description="Polar residues" evidence="1">
    <location>
        <begin position="23"/>
        <end position="36"/>
    </location>
</feature>
<protein>
    <submittedName>
        <fullName evidence="4">Uncharacterized protein LOC108560232</fullName>
    </submittedName>
</protein>
<evidence type="ECO:0000313" key="3">
    <source>
        <dbReference type="Proteomes" id="UP000695000"/>
    </source>
</evidence>
<evidence type="ECO:0000256" key="1">
    <source>
        <dbReference type="SAM" id="MobiDB-lite"/>
    </source>
</evidence>
<feature type="domain" description="C2H2-type" evidence="2">
    <location>
        <begin position="316"/>
        <end position="336"/>
    </location>
</feature>
<accession>A0ABM1MF30</accession>
<feature type="region of interest" description="Disordered" evidence="1">
    <location>
        <begin position="237"/>
        <end position="275"/>
    </location>
</feature>
<dbReference type="InterPro" id="IPR013087">
    <property type="entry name" value="Znf_C2H2_type"/>
</dbReference>
<feature type="region of interest" description="Disordered" evidence="1">
    <location>
        <begin position="468"/>
        <end position="498"/>
    </location>
</feature>
<evidence type="ECO:0000313" key="4">
    <source>
        <dbReference type="RefSeq" id="XP_017773180.1"/>
    </source>
</evidence>
<feature type="region of interest" description="Disordered" evidence="1">
    <location>
        <begin position="511"/>
        <end position="539"/>
    </location>
</feature>
<dbReference type="InterPro" id="IPR019496">
    <property type="entry name" value="NUFIP1_cons_dom"/>
</dbReference>
<feature type="region of interest" description="Disordered" evidence="1">
    <location>
        <begin position="552"/>
        <end position="574"/>
    </location>
</feature>